<proteinExistence type="predicted"/>
<organism evidence="2 3">
    <name type="scientific">Alicyclobacillus cycloheptanicus</name>
    <dbReference type="NCBI Taxonomy" id="1457"/>
    <lineage>
        <taxon>Bacteria</taxon>
        <taxon>Bacillati</taxon>
        <taxon>Bacillota</taxon>
        <taxon>Bacilli</taxon>
        <taxon>Bacillales</taxon>
        <taxon>Alicyclobacillaceae</taxon>
        <taxon>Alicyclobacillus</taxon>
    </lineage>
</organism>
<keyword evidence="1" id="KW-0812">Transmembrane</keyword>
<dbReference type="Gene3D" id="3.40.50.1110">
    <property type="entry name" value="SGNH hydrolase"/>
    <property type="match status" value="1"/>
</dbReference>
<comment type="caution">
    <text evidence="2">The sequence shown here is derived from an EMBL/GenBank/DDBJ whole genome shotgun (WGS) entry which is preliminary data.</text>
</comment>
<keyword evidence="1" id="KW-1133">Transmembrane helix</keyword>
<name>A0ABT9XMF1_9BACL</name>
<evidence type="ECO:0000313" key="3">
    <source>
        <dbReference type="Proteomes" id="UP001232973"/>
    </source>
</evidence>
<reference evidence="2 3" key="1">
    <citation type="submission" date="2023-07" db="EMBL/GenBank/DDBJ databases">
        <title>Genomic Encyclopedia of Type Strains, Phase IV (KMG-IV): sequencing the most valuable type-strain genomes for metagenomic binning, comparative biology and taxonomic classification.</title>
        <authorList>
            <person name="Goeker M."/>
        </authorList>
    </citation>
    <scope>NUCLEOTIDE SEQUENCE [LARGE SCALE GENOMIC DNA]</scope>
    <source>
        <strain evidence="2 3">DSM 4006</strain>
    </source>
</reference>
<feature type="transmembrane region" description="Helical" evidence="1">
    <location>
        <begin position="248"/>
        <end position="269"/>
    </location>
</feature>
<gene>
    <name evidence="2" type="ORF">J2S03_003273</name>
</gene>
<evidence type="ECO:0000256" key="1">
    <source>
        <dbReference type="SAM" id="Phobius"/>
    </source>
</evidence>
<sequence length="276" mass="28019">MVYNQYDPFPESSPLHAPAEEFEQGANQVIEETAGALNVPVLDAYSAFNGNQMTLVRVAENDVHPTPLGQQALAALLENEIKQLTLPTGAKAGASNAIVTSLASQPLSPTGNTWTAPLGKGDVTVTTPAGAVSSADNVAVTSVDPAAAAGQASKGSHVVAEFGINFQAGNTPTQAITLAYTNSAIPKDAAVYEIGANGKLVKIPDATVGKGKVTMSVLGDGDFVVVAPTPAAPKQPAPVPGATSPDTGFPWLTDAIAGALLVAFGAFVMSKSKSRK</sequence>
<dbReference type="Proteomes" id="UP001232973">
    <property type="component" value="Unassembled WGS sequence"/>
</dbReference>
<evidence type="ECO:0000313" key="2">
    <source>
        <dbReference type="EMBL" id="MDQ0191402.1"/>
    </source>
</evidence>
<dbReference type="InterPro" id="IPR036514">
    <property type="entry name" value="SGNH_hydro_sf"/>
</dbReference>
<dbReference type="SUPFAM" id="SSF52266">
    <property type="entry name" value="SGNH hydrolase"/>
    <property type="match status" value="1"/>
</dbReference>
<dbReference type="EMBL" id="JAUSTP010000041">
    <property type="protein sequence ID" value="MDQ0191402.1"/>
    <property type="molecule type" value="Genomic_DNA"/>
</dbReference>
<keyword evidence="1" id="KW-0472">Membrane</keyword>
<accession>A0ABT9XMF1</accession>
<keyword evidence="3" id="KW-1185">Reference proteome</keyword>
<protein>
    <submittedName>
        <fullName evidence="2">Uncharacterized protein</fullName>
    </submittedName>
</protein>